<protein>
    <submittedName>
        <fullName evidence="2">Phosphotransferase family enzyme</fullName>
    </submittedName>
</protein>
<dbReference type="EMBL" id="VIVK01000001">
    <property type="protein sequence ID" value="TWD80955.1"/>
    <property type="molecule type" value="Genomic_DNA"/>
</dbReference>
<feature type="domain" description="Aminoglycoside phosphotransferase" evidence="1">
    <location>
        <begin position="35"/>
        <end position="152"/>
    </location>
</feature>
<evidence type="ECO:0000313" key="2">
    <source>
        <dbReference type="EMBL" id="TWD80955.1"/>
    </source>
</evidence>
<sequence>MSDVERPLSGGRTVAGVVRVGETVRRPMSVRSPFAHRVLLRLAEADVGGVPRFLGVDEYGREILSYQAGETAHGRYEWTDEQLVAMVRLVRAIHDALAGTPEAGDAETVCHHDLAPWNTILTAGHPTAVIDFDGAAPGPRADDLAYLLWTFLDLGLSSTSAGEHARLLRLACDAYAADDGPKLHAALLPALRREQERILAFRAAQTDPFSAQKHKDVQTALHWLDAHQRTLEAHLAA</sequence>
<accession>A0A561BPZ0</accession>
<organism evidence="2 3">
    <name type="scientific">Kribbella amoyensis</name>
    <dbReference type="NCBI Taxonomy" id="996641"/>
    <lineage>
        <taxon>Bacteria</taxon>
        <taxon>Bacillati</taxon>
        <taxon>Actinomycetota</taxon>
        <taxon>Actinomycetes</taxon>
        <taxon>Propionibacteriales</taxon>
        <taxon>Kribbellaceae</taxon>
        <taxon>Kribbella</taxon>
    </lineage>
</organism>
<comment type="caution">
    <text evidence="2">The sequence shown here is derived from an EMBL/GenBank/DDBJ whole genome shotgun (WGS) entry which is preliminary data.</text>
</comment>
<dbReference type="Gene3D" id="3.90.1200.10">
    <property type="match status" value="1"/>
</dbReference>
<dbReference type="InterPro" id="IPR002575">
    <property type="entry name" value="Aminoglycoside_PTrfase"/>
</dbReference>
<dbReference type="RefSeq" id="WP_145805389.1">
    <property type="nucleotide sequence ID" value="NZ_VIVK01000001.1"/>
</dbReference>
<name>A0A561BPZ0_9ACTN</name>
<keyword evidence="3" id="KW-1185">Reference proteome</keyword>
<dbReference type="Proteomes" id="UP000318380">
    <property type="component" value="Unassembled WGS sequence"/>
</dbReference>
<proteinExistence type="predicted"/>
<evidence type="ECO:0000313" key="3">
    <source>
        <dbReference type="Proteomes" id="UP000318380"/>
    </source>
</evidence>
<dbReference type="Pfam" id="PF01636">
    <property type="entry name" value="APH"/>
    <property type="match status" value="1"/>
</dbReference>
<keyword evidence="2" id="KW-0808">Transferase</keyword>
<evidence type="ECO:0000259" key="1">
    <source>
        <dbReference type="Pfam" id="PF01636"/>
    </source>
</evidence>
<dbReference type="InterPro" id="IPR011009">
    <property type="entry name" value="Kinase-like_dom_sf"/>
</dbReference>
<reference evidence="2 3" key="1">
    <citation type="submission" date="2019-06" db="EMBL/GenBank/DDBJ databases">
        <title>Sequencing the genomes of 1000 actinobacteria strains.</title>
        <authorList>
            <person name="Klenk H.-P."/>
        </authorList>
    </citation>
    <scope>NUCLEOTIDE SEQUENCE [LARGE SCALE GENOMIC DNA]</scope>
    <source>
        <strain evidence="2 3">DSM 24683</strain>
    </source>
</reference>
<dbReference type="SUPFAM" id="SSF56112">
    <property type="entry name" value="Protein kinase-like (PK-like)"/>
    <property type="match status" value="1"/>
</dbReference>
<dbReference type="AlphaFoldDB" id="A0A561BPZ0"/>
<gene>
    <name evidence="2" type="ORF">FB561_2053</name>
</gene>
<dbReference type="OrthoDB" id="236897at2"/>
<dbReference type="GO" id="GO:0016740">
    <property type="term" value="F:transferase activity"/>
    <property type="evidence" value="ECO:0007669"/>
    <property type="project" value="UniProtKB-KW"/>
</dbReference>